<evidence type="ECO:0000256" key="2">
    <source>
        <dbReference type="SAM" id="SignalP"/>
    </source>
</evidence>
<name>A0ABW2GB19_9ACTN</name>
<reference evidence="4" key="1">
    <citation type="journal article" date="2019" name="Int. J. Syst. Evol. Microbiol.">
        <title>The Global Catalogue of Microorganisms (GCM) 10K type strain sequencing project: providing services to taxonomists for standard genome sequencing and annotation.</title>
        <authorList>
            <consortium name="The Broad Institute Genomics Platform"/>
            <consortium name="The Broad Institute Genome Sequencing Center for Infectious Disease"/>
            <person name="Wu L."/>
            <person name="Ma J."/>
        </authorList>
    </citation>
    <scope>NUCLEOTIDE SEQUENCE [LARGE SCALE GENOMIC DNA]</scope>
    <source>
        <strain evidence="4">CGMCC 1.13681</strain>
    </source>
</reference>
<evidence type="ECO:0000313" key="3">
    <source>
        <dbReference type="EMBL" id="MFC7216962.1"/>
    </source>
</evidence>
<evidence type="ECO:0000256" key="1">
    <source>
        <dbReference type="SAM" id="MobiDB-lite"/>
    </source>
</evidence>
<dbReference type="EMBL" id="JBHSZO010000002">
    <property type="protein sequence ID" value="MFC7216962.1"/>
    <property type="molecule type" value="Genomic_DNA"/>
</dbReference>
<feature type="signal peptide" evidence="2">
    <location>
        <begin position="1"/>
        <end position="31"/>
    </location>
</feature>
<organism evidence="3 4">
    <name type="scientific">Streptomyces polyrhachis</name>
    <dbReference type="NCBI Taxonomy" id="1282885"/>
    <lineage>
        <taxon>Bacteria</taxon>
        <taxon>Bacillati</taxon>
        <taxon>Actinomycetota</taxon>
        <taxon>Actinomycetes</taxon>
        <taxon>Kitasatosporales</taxon>
        <taxon>Streptomycetaceae</taxon>
        <taxon>Streptomyces</taxon>
    </lineage>
</organism>
<dbReference type="Proteomes" id="UP001596413">
    <property type="component" value="Unassembled WGS sequence"/>
</dbReference>
<gene>
    <name evidence="3" type="ORF">ACFQLX_02060</name>
</gene>
<feature type="compositionally biased region" description="Low complexity" evidence="1">
    <location>
        <begin position="158"/>
        <end position="173"/>
    </location>
</feature>
<sequence length="285" mass="30223">MSLTFRAPRSILTAACLAAGLLVPTATPAHADANAVPTYEVKINLTAAALDASHNPTAAVKSAFGITGSAKSRSYSYYDTDTLALDAEGWSVRLRHKDGSSFEETYKKRFPVSNGDINGALAAANAAGFDSSDTNYDAEVDWGYAKQTLSFSNEKSHSASGYSGTSMPSSSTGRTWLVNDIPGKLQDWRSTGWGKTTLSASRAHGPVTSKVYGGAWSVSDDASVEVLPVVNAAGTGTEYVVELSFKTDSYADAAKLHTDAIALAESKGWLYHGDILKTQLILDRY</sequence>
<evidence type="ECO:0000313" key="4">
    <source>
        <dbReference type="Proteomes" id="UP001596413"/>
    </source>
</evidence>
<dbReference type="Gene3D" id="2.40.320.10">
    <property type="entry name" value="Hypothetical Protein Pfu-838710-001"/>
    <property type="match status" value="1"/>
</dbReference>
<protein>
    <recommendedName>
        <fullName evidence="5">CYTH domain-containing protein</fullName>
    </recommendedName>
</protein>
<evidence type="ECO:0008006" key="5">
    <source>
        <dbReference type="Google" id="ProtNLM"/>
    </source>
</evidence>
<feature type="region of interest" description="Disordered" evidence="1">
    <location>
        <begin position="154"/>
        <end position="173"/>
    </location>
</feature>
<comment type="caution">
    <text evidence="3">The sequence shown here is derived from an EMBL/GenBank/DDBJ whole genome shotgun (WGS) entry which is preliminary data.</text>
</comment>
<proteinExistence type="predicted"/>
<feature type="chain" id="PRO_5045221300" description="CYTH domain-containing protein" evidence="2">
    <location>
        <begin position="32"/>
        <end position="285"/>
    </location>
</feature>
<accession>A0ABW2GB19</accession>
<keyword evidence="4" id="KW-1185">Reference proteome</keyword>
<dbReference type="RefSeq" id="WP_386411151.1">
    <property type="nucleotide sequence ID" value="NZ_JBHSZO010000002.1"/>
</dbReference>
<keyword evidence="2" id="KW-0732">Signal</keyword>